<dbReference type="EMBL" id="BGZK01000215">
    <property type="protein sequence ID" value="GBP29058.1"/>
    <property type="molecule type" value="Genomic_DNA"/>
</dbReference>
<organism evidence="1 2">
    <name type="scientific">Eumeta variegata</name>
    <name type="common">Bagworm moth</name>
    <name type="synonym">Eumeta japonica</name>
    <dbReference type="NCBI Taxonomy" id="151549"/>
    <lineage>
        <taxon>Eukaryota</taxon>
        <taxon>Metazoa</taxon>
        <taxon>Ecdysozoa</taxon>
        <taxon>Arthropoda</taxon>
        <taxon>Hexapoda</taxon>
        <taxon>Insecta</taxon>
        <taxon>Pterygota</taxon>
        <taxon>Neoptera</taxon>
        <taxon>Endopterygota</taxon>
        <taxon>Lepidoptera</taxon>
        <taxon>Glossata</taxon>
        <taxon>Ditrysia</taxon>
        <taxon>Tineoidea</taxon>
        <taxon>Psychidae</taxon>
        <taxon>Oiketicinae</taxon>
        <taxon>Eumeta</taxon>
    </lineage>
</organism>
<sequence>MHSRSPHSQLPASACRLTFAVRFAAVGGAPRFDVTANEKRSSRITTSHRMGCDNPQLLHRRCPLAGGRPRRDSFVFVRITISSDRLRCARSTRPVDVALLVYSRETLRISIADASSTALFIGPQCGDEIQYVRNIDVQPVHCFISPMMIHRLVHATPAVLRERNRPYCTRIGDVETMNGNQGVESNYIPCS</sequence>
<proteinExistence type="predicted"/>
<protein>
    <submittedName>
        <fullName evidence="1">Uncharacterized protein</fullName>
    </submittedName>
</protein>
<evidence type="ECO:0000313" key="1">
    <source>
        <dbReference type="EMBL" id="GBP29058.1"/>
    </source>
</evidence>
<evidence type="ECO:0000313" key="2">
    <source>
        <dbReference type="Proteomes" id="UP000299102"/>
    </source>
</evidence>
<comment type="caution">
    <text evidence="1">The sequence shown here is derived from an EMBL/GenBank/DDBJ whole genome shotgun (WGS) entry which is preliminary data.</text>
</comment>
<name>A0A4C1URI0_EUMVA</name>
<gene>
    <name evidence="1" type="ORF">EVAR_10874_1</name>
</gene>
<dbReference type="AlphaFoldDB" id="A0A4C1URI0"/>
<accession>A0A4C1URI0</accession>
<reference evidence="1 2" key="1">
    <citation type="journal article" date="2019" name="Commun. Biol.">
        <title>The bagworm genome reveals a unique fibroin gene that provides high tensile strength.</title>
        <authorList>
            <person name="Kono N."/>
            <person name="Nakamura H."/>
            <person name="Ohtoshi R."/>
            <person name="Tomita M."/>
            <person name="Numata K."/>
            <person name="Arakawa K."/>
        </authorList>
    </citation>
    <scope>NUCLEOTIDE SEQUENCE [LARGE SCALE GENOMIC DNA]</scope>
</reference>
<dbReference type="Proteomes" id="UP000299102">
    <property type="component" value="Unassembled WGS sequence"/>
</dbReference>
<keyword evidence="2" id="KW-1185">Reference proteome</keyword>